<feature type="region of interest" description="Disordered" evidence="1">
    <location>
        <begin position="47"/>
        <end position="66"/>
    </location>
</feature>
<dbReference type="EMBL" id="AP023396">
    <property type="protein sequence ID" value="BCK53592.1"/>
    <property type="molecule type" value="Genomic_DNA"/>
</dbReference>
<proteinExistence type="predicted"/>
<sequence>MGECLDIGDGHRVSLLPVFLGPCLRYGVFAARRLDYLRGYRVPVNPSGARGYTSRVQSPAAAETQV</sequence>
<evidence type="ECO:0000256" key="1">
    <source>
        <dbReference type="SAM" id="MobiDB-lite"/>
    </source>
</evidence>
<evidence type="ECO:0000313" key="2">
    <source>
        <dbReference type="EMBL" id="BCK53592.1"/>
    </source>
</evidence>
<protein>
    <submittedName>
        <fullName evidence="2">Uncharacterized protein</fullName>
    </submittedName>
</protein>
<dbReference type="KEGG" id="nwl:NWFMUON74_13640"/>
<keyword evidence="3" id="KW-1185">Reference proteome</keyword>
<gene>
    <name evidence="2" type="ORF">NWFMUON74_13640</name>
</gene>
<dbReference type="AlphaFoldDB" id="A0A7G1KED0"/>
<organism evidence="2 3">
    <name type="scientific">Nocardia wallacei</name>
    <dbReference type="NCBI Taxonomy" id="480035"/>
    <lineage>
        <taxon>Bacteria</taxon>
        <taxon>Bacillati</taxon>
        <taxon>Actinomycetota</taxon>
        <taxon>Actinomycetes</taxon>
        <taxon>Mycobacteriales</taxon>
        <taxon>Nocardiaceae</taxon>
        <taxon>Nocardia</taxon>
    </lineage>
</organism>
<accession>A0A7G1KED0</accession>
<evidence type="ECO:0000313" key="3">
    <source>
        <dbReference type="Proteomes" id="UP000516173"/>
    </source>
</evidence>
<reference evidence="2 3" key="1">
    <citation type="submission" date="2020-08" db="EMBL/GenBank/DDBJ databases">
        <title>Genome Sequencing of Nocardia wallacei strain FMUON74 and assembly.</title>
        <authorList>
            <person name="Toyokawa M."/>
            <person name="Uesaka K."/>
        </authorList>
    </citation>
    <scope>NUCLEOTIDE SEQUENCE [LARGE SCALE GENOMIC DNA]</scope>
    <source>
        <strain evidence="2 3">FMUON74</strain>
    </source>
</reference>
<dbReference type="Proteomes" id="UP000516173">
    <property type="component" value="Chromosome"/>
</dbReference>
<name>A0A7G1KED0_9NOCA</name>